<organism evidence="2 3">
    <name type="scientific">Neolewinella aurantiaca</name>
    <dbReference type="NCBI Taxonomy" id="2602767"/>
    <lineage>
        <taxon>Bacteria</taxon>
        <taxon>Pseudomonadati</taxon>
        <taxon>Bacteroidota</taxon>
        <taxon>Saprospiria</taxon>
        <taxon>Saprospirales</taxon>
        <taxon>Lewinellaceae</taxon>
        <taxon>Neolewinella</taxon>
    </lineage>
</organism>
<dbReference type="SUPFAM" id="SSF82185">
    <property type="entry name" value="Histone H3 K4-specific methyltransferase SET7/9 N-terminal domain"/>
    <property type="match status" value="1"/>
</dbReference>
<name>A0A5C7FPL8_9BACT</name>
<evidence type="ECO:0000313" key="3">
    <source>
        <dbReference type="Proteomes" id="UP000321907"/>
    </source>
</evidence>
<gene>
    <name evidence="2" type="ORF">FUA23_17050</name>
</gene>
<dbReference type="AlphaFoldDB" id="A0A5C7FPL8"/>
<feature type="chain" id="PRO_5022970987" description="MORN repeat protein" evidence="1">
    <location>
        <begin position="20"/>
        <end position="197"/>
    </location>
</feature>
<dbReference type="EMBL" id="VOXD01000030">
    <property type="protein sequence ID" value="TXF87867.1"/>
    <property type="molecule type" value="Genomic_DNA"/>
</dbReference>
<keyword evidence="3" id="KW-1185">Reference proteome</keyword>
<accession>A0A5C7FPL8</accession>
<dbReference type="Gene3D" id="2.20.110.10">
    <property type="entry name" value="Histone H3 K4-specific methyltransferase SET7/9 N-terminal domain"/>
    <property type="match status" value="2"/>
</dbReference>
<dbReference type="OrthoDB" id="659070at2"/>
<evidence type="ECO:0000256" key="1">
    <source>
        <dbReference type="SAM" id="SignalP"/>
    </source>
</evidence>
<dbReference type="Proteomes" id="UP000321907">
    <property type="component" value="Unassembled WGS sequence"/>
</dbReference>
<protein>
    <recommendedName>
        <fullName evidence="4">MORN repeat protein</fullName>
    </recommendedName>
</protein>
<comment type="caution">
    <text evidence="2">The sequence shown here is derived from an EMBL/GenBank/DDBJ whole genome shotgun (WGS) entry which is preliminary data.</text>
</comment>
<dbReference type="PROSITE" id="PS51257">
    <property type="entry name" value="PROKAR_LIPOPROTEIN"/>
    <property type="match status" value="1"/>
</dbReference>
<dbReference type="RefSeq" id="WP_147931978.1">
    <property type="nucleotide sequence ID" value="NZ_VOXD01000030.1"/>
</dbReference>
<keyword evidence="1" id="KW-0732">Signal</keyword>
<evidence type="ECO:0000313" key="2">
    <source>
        <dbReference type="EMBL" id="TXF87867.1"/>
    </source>
</evidence>
<evidence type="ECO:0008006" key="4">
    <source>
        <dbReference type="Google" id="ProtNLM"/>
    </source>
</evidence>
<feature type="signal peptide" evidence="1">
    <location>
        <begin position="1"/>
        <end position="19"/>
    </location>
</feature>
<sequence length="197" mass="22536">MRTLFILLLALSFFSCQEAARPERVVEKAVFDNEEFETTEIDGSEALRVERRDPQGRVIEQGFILNGNKHGTWTTYTIDSKAPKTIMSYIEGALNGPYIEMDDMGRFALIANYKANVLDGPYGKYKIGRPELIANYVDGQLDGVMAEYDYRSNKIKQEVNYKMGKKHGPMRYFNEEGKITLEYVYENDERVSGGIVE</sequence>
<proteinExistence type="predicted"/>
<reference evidence="2 3" key="1">
    <citation type="submission" date="2019-08" db="EMBL/GenBank/DDBJ databases">
        <title>Lewinella sp. strain SSH13 Genome sequencing and assembly.</title>
        <authorList>
            <person name="Kim I."/>
        </authorList>
    </citation>
    <scope>NUCLEOTIDE SEQUENCE [LARGE SCALE GENOMIC DNA]</scope>
    <source>
        <strain evidence="2 3">SSH13</strain>
    </source>
</reference>